<dbReference type="PANTHER" id="PTHR43537:SF5">
    <property type="entry name" value="UXU OPERON TRANSCRIPTIONAL REGULATOR"/>
    <property type="match status" value="1"/>
</dbReference>
<reference evidence="5 6" key="1">
    <citation type="submission" date="2016-10" db="EMBL/GenBank/DDBJ databases">
        <authorList>
            <person name="de Groot N.N."/>
        </authorList>
    </citation>
    <scope>NUCLEOTIDE SEQUENCE [LARGE SCALE GENOMIC DNA]</scope>
    <source>
        <strain evidence="5 6">CGMCC 1.6848</strain>
    </source>
</reference>
<evidence type="ECO:0000256" key="3">
    <source>
        <dbReference type="ARBA" id="ARBA00023163"/>
    </source>
</evidence>
<sequence length="326" mass="37140">MGKTLQEQLYQAMMHSIEQGHLEPGLVLLEGNIAKVFGMSRSPVRQTLWRLYEEGTISRFEGRGYLVGRHPADIVRRTLTAGDFRKVGGRAAIERQDAWRQMAETVERDIVLCSMKGRLELNELQLAKTLGVSRSVTHRILLHLQSLGVVEKTKYTSWNVVPLDESRLHHLYEARLQLEPFMISQACQAMTEPEIARFIERLDDAARHYPDVPGTTLDALENDLHIEAIARGGNPEILGMLSRTRPILLVSKHLLGALFDMPAEDPFFDEHRDVFEKLLARRPEQAARSLHAHLVRSEGKVQARLAAFRETAQVDLPAYLRWDDKD</sequence>
<dbReference type="PROSITE" id="PS50949">
    <property type="entry name" value="HTH_GNTR"/>
    <property type="match status" value="1"/>
</dbReference>
<dbReference type="Proteomes" id="UP000199040">
    <property type="component" value="Unassembled WGS sequence"/>
</dbReference>
<accession>A0A1I3DHS7</accession>
<name>A0A1I3DHS7_9GAMM</name>
<evidence type="ECO:0000259" key="4">
    <source>
        <dbReference type="PROSITE" id="PS50949"/>
    </source>
</evidence>
<evidence type="ECO:0000256" key="2">
    <source>
        <dbReference type="ARBA" id="ARBA00023125"/>
    </source>
</evidence>
<evidence type="ECO:0000313" key="5">
    <source>
        <dbReference type="EMBL" id="SFH86051.1"/>
    </source>
</evidence>
<dbReference type="RefSeq" id="WP_092847608.1">
    <property type="nucleotide sequence ID" value="NZ_FOPY01000011.1"/>
</dbReference>
<keyword evidence="1" id="KW-0805">Transcription regulation</keyword>
<protein>
    <submittedName>
        <fullName evidence="5">Transcriptional regulator, GntR family</fullName>
    </submittedName>
</protein>
<dbReference type="InterPro" id="IPR011711">
    <property type="entry name" value="GntR_C"/>
</dbReference>
<dbReference type="Pfam" id="PF00392">
    <property type="entry name" value="GntR"/>
    <property type="match status" value="1"/>
</dbReference>
<dbReference type="InterPro" id="IPR008920">
    <property type="entry name" value="TF_FadR/GntR_C"/>
</dbReference>
<evidence type="ECO:0000256" key="1">
    <source>
        <dbReference type="ARBA" id="ARBA00023015"/>
    </source>
</evidence>
<keyword evidence="2" id="KW-0238">DNA-binding</keyword>
<dbReference type="Gene3D" id="1.20.120.530">
    <property type="entry name" value="GntR ligand-binding domain-like"/>
    <property type="match status" value="1"/>
</dbReference>
<dbReference type="PANTHER" id="PTHR43537">
    <property type="entry name" value="TRANSCRIPTIONAL REGULATOR, GNTR FAMILY"/>
    <property type="match status" value="1"/>
</dbReference>
<keyword evidence="6" id="KW-1185">Reference proteome</keyword>
<dbReference type="SMART" id="SM00345">
    <property type="entry name" value="HTH_GNTR"/>
    <property type="match status" value="1"/>
</dbReference>
<organism evidence="5 6">
    <name type="scientific">Modicisalibacter xianhensis</name>
    <dbReference type="NCBI Taxonomy" id="442341"/>
    <lineage>
        <taxon>Bacteria</taxon>
        <taxon>Pseudomonadati</taxon>
        <taxon>Pseudomonadota</taxon>
        <taxon>Gammaproteobacteria</taxon>
        <taxon>Oceanospirillales</taxon>
        <taxon>Halomonadaceae</taxon>
        <taxon>Modicisalibacter</taxon>
    </lineage>
</organism>
<dbReference type="EMBL" id="FOPY01000011">
    <property type="protein sequence ID" value="SFH86051.1"/>
    <property type="molecule type" value="Genomic_DNA"/>
</dbReference>
<feature type="domain" description="HTH gntR-type" evidence="4">
    <location>
        <begin position="3"/>
        <end position="70"/>
    </location>
</feature>
<dbReference type="Gene3D" id="1.10.10.10">
    <property type="entry name" value="Winged helix-like DNA-binding domain superfamily/Winged helix DNA-binding domain"/>
    <property type="match status" value="2"/>
</dbReference>
<dbReference type="InterPro" id="IPR000524">
    <property type="entry name" value="Tscrpt_reg_HTH_GntR"/>
</dbReference>
<dbReference type="SUPFAM" id="SSF48008">
    <property type="entry name" value="GntR ligand-binding domain-like"/>
    <property type="match status" value="1"/>
</dbReference>
<dbReference type="SUPFAM" id="SSF46785">
    <property type="entry name" value="Winged helix' DNA-binding domain"/>
    <property type="match status" value="2"/>
</dbReference>
<proteinExistence type="predicted"/>
<dbReference type="AlphaFoldDB" id="A0A1I3DHS7"/>
<dbReference type="InterPro" id="IPR036388">
    <property type="entry name" value="WH-like_DNA-bd_sf"/>
</dbReference>
<evidence type="ECO:0000313" key="6">
    <source>
        <dbReference type="Proteomes" id="UP000199040"/>
    </source>
</evidence>
<dbReference type="GO" id="GO:0003700">
    <property type="term" value="F:DNA-binding transcription factor activity"/>
    <property type="evidence" value="ECO:0007669"/>
    <property type="project" value="InterPro"/>
</dbReference>
<dbReference type="InterPro" id="IPR036390">
    <property type="entry name" value="WH_DNA-bd_sf"/>
</dbReference>
<dbReference type="STRING" id="442341.SAMN04487959_11118"/>
<dbReference type="SMART" id="SM00895">
    <property type="entry name" value="FCD"/>
    <property type="match status" value="1"/>
</dbReference>
<dbReference type="GO" id="GO:0003677">
    <property type="term" value="F:DNA binding"/>
    <property type="evidence" value="ECO:0007669"/>
    <property type="project" value="UniProtKB-KW"/>
</dbReference>
<dbReference type="Pfam" id="PF07729">
    <property type="entry name" value="FCD"/>
    <property type="match status" value="1"/>
</dbReference>
<keyword evidence="3" id="KW-0804">Transcription</keyword>
<gene>
    <name evidence="5" type="ORF">SAMN04487959_11118</name>
</gene>